<keyword evidence="2" id="KW-1185">Reference proteome</keyword>
<accession>A0A4Y3VMH6</accession>
<evidence type="ECO:0000313" key="2">
    <source>
        <dbReference type="Proteomes" id="UP000317881"/>
    </source>
</evidence>
<sequence>MAVVTREWRGCRGGPCRSGEESERFRRSGEESKRFRANIDVAVVTGQAGHDPGIRHYRRPAAIAVPERRCPPTPR</sequence>
<comment type="caution">
    <text evidence="1">The sequence shown here is derived from an EMBL/GenBank/DDBJ whole genome shotgun (WGS) entry which is preliminary data.</text>
</comment>
<protein>
    <submittedName>
        <fullName evidence="1">Uncharacterized protein</fullName>
    </submittedName>
</protein>
<dbReference type="Proteomes" id="UP000317881">
    <property type="component" value="Unassembled WGS sequence"/>
</dbReference>
<evidence type="ECO:0000313" key="1">
    <source>
        <dbReference type="EMBL" id="GEC07368.1"/>
    </source>
</evidence>
<gene>
    <name evidence="1" type="ORF">SSP24_50230</name>
</gene>
<dbReference type="AlphaFoldDB" id="A0A4Y3VMH6"/>
<organism evidence="1 2">
    <name type="scientific">Streptomyces spinoverrucosus</name>
    <dbReference type="NCBI Taxonomy" id="284043"/>
    <lineage>
        <taxon>Bacteria</taxon>
        <taxon>Bacillati</taxon>
        <taxon>Actinomycetota</taxon>
        <taxon>Actinomycetes</taxon>
        <taxon>Kitasatosporales</taxon>
        <taxon>Streptomycetaceae</taxon>
        <taxon>Streptomyces</taxon>
    </lineage>
</organism>
<reference evidence="1 2" key="1">
    <citation type="submission" date="2019-06" db="EMBL/GenBank/DDBJ databases">
        <title>Whole genome shotgun sequence of Streptomyces spinoverrucosus NBRC 14228.</title>
        <authorList>
            <person name="Hosoyama A."/>
            <person name="Uohara A."/>
            <person name="Ohji S."/>
            <person name="Ichikawa N."/>
        </authorList>
    </citation>
    <scope>NUCLEOTIDE SEQUENCE [LARGE SCALE GENOMIC DNA]</scope>
    <source>
        <strain evidence="1 2">NBRC 14228</strain>
    </source>
</reference>
<name>A0A4Y3VMH6_9ACTN</name>
<proteinExistence type="predicted"/>
<dbReference type="EMBL" id="BJND01000038">
    <property type="protein sequence ID" value="GEC07368.1"/>
    <property type="molecule type" value="Genomic_DNA"/>
</dbReference>